<dbReference type="EMBL" id="MH444260">
    <property type="protein sequence ID" value="AXL96329.1"/>
    <property type="molecule type" value="Genomic_DNA"/>
</dbReference>
<keyword evidence="1 4" id="KW-0328">Glycosyltransferase</keyword>
<reference evidence="4" key="1">
    <citation type="submission" date="2018-06" db="EMBL/GenBank/DDBJ databases">
        <title>Development of a Molecular Serotyping Scheme and a Multiplexed Luminex-Based Array for Providencia.</title>
        <authorList>
            <person name="Du Y."/>
            <person name="Liu B."/>
        </authorList>
    </citation>
    <scope>NUCLEOTIDE SEQUENCE</scope>
</reference>
<dbReference type="InterPro" id="IPR029044">
    <property type="entry name" value="Nucleotide-diphossugar_trans"/>
</dbReference>
<evidence type="ECO:0000256" key="2">
    <source>
        <dbReference type="ARBA" id="ARBA00022679"/>
    </source>
</evidence>
<protein>
    <submittedName>
        <fullName evidence="4">Ss-1,4-galactosyltransferase</fullName>
    </submittedName>
</protein>
<proteinExistence type="predicted"/>
<dbReference type="SUPFAM" id="SSF53448">
    <property type="entry name" value="Nucleotide-diphospho-sugar transferases"/>
    <property type="match status" value="1"/>
</dbReference>
<sequence>MNSNPEISVIIPVYNVENYIEKCITSVKLQSFTDFECIIIDDGSPDNSIDIAKNLIHDDTRFLIYSKKNAGLGPARNTGLDYANGKYIVFIDSDDYIEKDYLLDLITKIKLEDADICTCDVKLVDGNGNKIKEVKNNPNEYIKKNDILNTQLYISNWAWNKIYKKECFEKNRFADHIQTFEDVYITFKILYNRKITSINKCLYNYVHREGSLSHSLKPSLMHDRLAITENHKKFLIDNNLFDKNEHYYDFAYLKNYIAYTTVMLARYSDNYKDDIRKFKLQINKQQFTFKKIFNSIVQEPRIGISILIFKISPLLFKLSINLIKKNKY</sequence>
<dbReference type="PANTHER" id="PTHR22916">
    <property type="entry name" value="GLYCOSYLTRANSFERASE"/>
    <property type="match status" value="1"/>
</dbReference>
<dbReference type="PANTHER" id="PTHR22916:SF51">
    <property type="entry name" value="GLYCOSYLTRANSFERASE EPSH-RELATED"/>
    <property type="match status" value="1"/>
</dbReference>
<feature type="domain" description="Glycosyltransferase 2-like" evidence="3">
    <location>
        <begin position="8"/>
        <end position="169"/>
    </location>
</feature>
<evidence type="ECO:0000259" key="3">
    <source>
        <dbReference type="Pfam" id="PF00535"/>
    </source>
</evidence>
<dbReference type="AlphaFoldDB" id="A0A346CL55"/>
<evidence type="ECO:0000256" key="1">
    <source>
        <dbReference type="ARBA" id="ARBA00022676"/>
    </source>
</evidence>
<dbReference type="Pfam" id="PF00535">
    <property type="entry name" value="Glycos_transf_2"/>
    <property type="match status" value="1"/>
</dbReference>
<dbReference type="CDD" id="cd00761">
    <property type="entry name" value="Glyco_tranf_GTA_type"/>
    <property type="match status" value="1"/>
</dbReference>
<dbReference type="Gene3D" id="3.90.550.10">
    <property type="entry name" value="Spore Coat Polysaccharide Biosynthesis Protein SpsA, Chain A"/>
    <property type="match status" value="1"/>
</dbReference>
<name>A0A346CL55_9GAMM</name>
<dbReference type="RefSeq" id="WP_154601278.1">
    <property type="nucleotide sequence ID" value="NZ_WLUI01000028.1"/>
</dbReference>
<accession>A0A346CL55</accession>
<organism evidence="4">
    <name type="scientific">Providencia alcalifaciens</name>
    <dbReference type="NCBI Taxonomy" id="126385"/>
    <lineage>
        <taxon>Bacteria</taxon>
        <taxon>Pseudomonadati</taxon>
        <taxon>Pseudomonadota</taxon>
        <taxon>Gammaproteobacteria</taxon>
        <taxon>Enterobacterales</taxon>
        <taxon>Morganellaceae</taxon>
        <taxon>Providencia</taxon>
    </lineage>
</organism>
<gene>
    <name evidence="4" type="primary">gt2</name>
</gene>
<keyword evidence="2 4" id="KW-0808">Transferase</keyword>
<dbReference type="GO" id="GO:0016758">
    <property type="term" value="F:hexosyltransferase activity"/>
    <property type="evidence" value="ECO:0007669"/>
    <property type="project" value="UniProtKB-ARBA"/>
</dbReference>
<dbReference type="InterPro" id="IPR001173">
    <property type="entry name" value="Glyco_trans_2-like"/>
</dbReference>
<evidence type="ECO:0000313" key="4">
    <source>
        <dbReference type="EMBL" id="AXL96329.1"/>
    </source>
</evidence>